<keyword evidence="9" id="KW-0812">Transmembrane</keyword>
<dbReference type="GeneID" id="94442948"/>
<name>A0A0F0L249_9MICO</name>
<evidence type="ECO:0000256" key="4">
    <source>
        <dbReference type="ARBA" id="ARBA00022741"/>
    </source>
</evidence>
<keyword evidence="2" id="KW-0723">Serine/threonine-protein kinase</keyword>
<evidence type="ECO:0000313" key="12">
    <source>
        <dbReference type="Proteomes" id="UP000033572"/>
    </source>
</evidence>
<dbReference type="GO" id="GO:0004674">
    <property type="term" value="F:protein serine/threonine kinase activity"/>
    <property type="evidence" value="ECO:0007669"/>
    <property type="project" value="UniProtKB-KW"/>
</dbReference>
<dbReference type="InterPro" id="IPR000719">
    <property type="entry name" value="Prot_kinase_dom"/>
</dbReference>
<dbReference type="GO" id="GO:0005524">
    <property type="term" value="F:ATP binding"/>
    <property type="evidence" value="ECO:0007669"/>
    <property type="project" value="UniProtKB-UniRule"/>
</dbReference>
<dbReference type="Proteomes" id="UP000033572">
    <property type="component" value="Unassembled WGS sequence"/>
</dbReference>
<protein>
    <recommendedName>
        <fullName evidence="1">non-specific serine/threonine protein kinase</fullName>
        <ecNumber evidence="1">2.7.11.1</ecNumber>
    </recommendedName>
</protein>
<evidence type="ECO:0000256" key="7">
    <source>
        <dbReference type="PROSITE-ProRule" id="PRU10141"/>
    </source>
</evidence>
<evidence type="ECO:0000256" key="8">
    <source>
        <dbReference type="SAM" id="MobiDB-lite"/>
    </source>
</evidence>
<keyword evidence="12" id="KW-1185">Reference proteome</keyword>
<dbReference type="RefSeq" id="WP_052677565.1">
    <property type="nucleotide sequence ID" value="NZ_CP031425.1"/>
</dbReference>
<evidence type="ECO:0000256" key="2">
    <source>
        <dbReference type="ARBA" id="ARBA00022527"/>
    </source>
</evidence>
<dbReference type="KEGG" id="mfol:DXT68_00935"/>
<dbReference type="Gene3D" id="3.30.200.20">
    <property type="entry name" value="Phosphorylase Kinase, domain 1"/>
    <property type="match status" value="1"/>
</dbReference>
<feature type="transmembrane region" description="Helical" evidence="9">
    <location>
        <begin position="406"/>
        <end position="426"/>
    </location>
</feature>
<organism evidence="11 12">
    <name type="scientific">Microbacterium foliorum</name>
    <dbReference type="NCBI Taxonomy" id="104336"/>
    <lineage>
        <taxon>Bacteria</taxon>
        <taxon>Bacillati</taxon>
        <taxon>Actinomycetota</taxon>
        <taxon>Actinomycetes</taxon>
        <taxon>Micrococcales</taxon>
        <taxon>Microbacteriaceae</taxon>
        <taxon>Microbacterium</taxon>
    </lineage>
</organism>
<dbReference type="EMBL" id="JYIU01000014">
    <property type="protein sequence ID" value="KJL27198.1"/>
    <property type="molecule type" value="Genomic_DNA"/>
</dbReference>
<gene>
    <name evidence="11" type="primary">pknL</name>
    <name evidence="11" type="ORF">RN50_00084</name>
</gene>
<evidence type="ECO:0000256" key="1">
    <source>
        <dbReference type="ARBA" id="ARBA00012513"/>
    </source>
</evidence>
<dbReference type="Pfam" id="PF00069">
    <property type="entry name" value="Pkinase"/>
    <property type="match status" value="1"/>
</dbReference>
<dbReference type="CDD" id="cd14014">
    <property type="entry name" value="STKc_PknB_like"/>
    <property type="match status" value="1"/>
</dbReference>
<keyword evidence="3 11" id="KW-0808">Transferase</keyword>
<proteinExistence type="predicted"/>
<dbReference type="SMART" id="SM00220">
    <property type="entry name" value="S_TKc"/>
    <property type="match status" value="1"/>
</dbReference>
<feature type="domain" description="Protein kinase" evidence="10">
    <location>
        <begin position="17"/>
        <end position="277"/>
    </location>
</feature>
<feature type="binding site" evidence="7">
    <location>
        <position position="46"/>
    </location>
    <ligand>
        <name>ATP</name>
        <dbReference type="ChEBI" id="CHEBI:30616"/>
    </ligand>
</feature>
<dbReference type="PANTHER" id="PTHR43289:SF6">
    <property type="entry name" value="SERINE_THREONINE-PROTEIN KINASE NEKL-3"/>
    <property type="match status" value="1"/>
</dbReference>
<keyword evidence="5 11" id="KW-0418">Kinase</keyword>
<evidence type="ECO:0000256" key="6">
    <source>
        <dbReference type="ARBA" id="ARBA00022840"/>
    </source>
</evidence>
<evidence type="ECO:0000256" key="5">
    <source>
        <dbReference type="ARBA" id="ARBA00022777"/>
    </source>
</evidence>
<keyword evidence="6 7" id="KW-0067">ATP-binding</keyword>
<dbReference type="InterPro" id="IPR017441">
    <property type="entry name" value="Protein_kinase_ATP_BS"/>
</dbReference>
<reference evidence="11 12" key="1">
    <citation type="submission" date="2015-02" db="EMBL/GenBank/DDBJ databases">
        <title>Draft genome sequences of ten Microbacterium spp. with emphasis on heavy metal contaminated environments.</title>
        <authorList>
            <person name="Corretto E."/>
        </authorList>
    </citation>
    <scope>NUCLEOTIDE SEQUENCE [LARGE SCALE GENOMIC DNA]</scope>
    <source>
        <strain evidence="11 12">DSM 12966</strain>
    </source>
</reference>
<dbReference type="PROSITE" id="PS50011">
    <property type="entry name" value="PROTEIN_KINASE_DOM"/>
    <property type="match status" value="1"/>
</dbReference>
<dbReference type="AlphaFoldDB" id="A0A0F0L249"/>
<dbReference type="SUPFAM" id="SSF56112">
    <property type="entry name" value="Protein kinase-like (PK-like)"/>
    <property type="match status" value="1"/>
</dbReference>
<comment type="caution">
    <text evidence="11">The sequence shown here is derived from an EMBL/GenBank/DDBJ whole genome shotgun (WGS) entry which is preliminary data.</text>
</comment>
<dbReference type="PROSITE" id="PS00107">
    <property type="entry name" value="PROTEIN_KINASE_ATP"/>
    <property type="match status" value="1"/>
</dbReference>
<sequence>MTLEVMSPTAALLDGRYILHDRVGQGGMATVYRAEDTHLGRTVAIKMIHEGEGPVASIERAHTEKTLLASLSHPSLVTLYDAQLTPNRPQYLVMEFVKGPTLADRMAEGPMPPADVARITRDLATGLTAVHAAGIVHRDVKPSNVLLAPDREGRPVVAKLADFGIACAIDDTRLTTPGIVLGTLTYMAPEQLRDQEPGTPVDVFSLGLVALEALTGEAGYPSLASGRAAAIARLAHPPIIPATVPDGWRDLITRMTGLDPQERPDAAEVARVTRALVRGSAGDTSETAVAAGSASIVAAAGPVPARGEVSATDAVGGAGEIGAVGKIGAAAVGAADAVGAAGERVAADTAHEPDAVGSARETGAIGATRTGATAVFPATDSADAPVRTHTRRGTRTGTGIRTRTRVIAGAAGVAAAGALVVGLAAFTAPTSDIGRVASTAVIRTASTPAEAEPQSTPVETVTDAGTPADSGNPGNEGNPGNSGNSGKNDKTDKGDKGVKGDKGGKPDKADKSNGDSGKN</sequence>
<evidence type="ECO:0000313" key="11">
    <source>
        <dbReference type="EMBL" id="KJL27198.1"/>
    </source>
</evidence>
<feature type="compositionally biased region" description="Basic and acidic residues" evidence="8">
    <location>
        <begin position="487"/>
        <end position="519"/>
    </location>
</feature>
<dbReference type="InterPro" id="IPR011009">
    <property type="entry name" value="Kinase-like_dom_sf"/>
</dbReference>
<feature type="region of interest" description="Disordered" evidence="8">
    <location>
        <begin position="446"/>
        <end position="519"/>
    </location>
</feature>
<keyword evidence="9" id="KW-0472">Membrane</keyword>
<dbReference type="Gene3D" id="1.10.510.10">
    <property type="entry name" value="Transferase(Phosphotransferase) domain 1"/>
    <property type="match status" value="1"/>
</dbReference>
<evidence type="ECO:0000256" key="9">
    <source>
        <dbReference type="SAM" id="Phobius"/>
    </source>
</evidence>
<evidence type="ECO:0000256" key="3">
    <source>
        <dbReference type="ARBA" id="ARBA00022679"/>
    </source>
</evidence>
<dbReference type="PANTHER" id="PTHR43289">
    <property type="entry name" value="MITOGEN-ACTIVATED PROTEIN KINASE KINASE KINASE 20-RELATED"/>
    <property type="match status" value="1"/>
</dbReference>
<dbReference type="PATRIC" id="fig|104336.4.peg.85"/>
<dbReference type="EC" id="2.7.11.1" evidence="1"/>
<dbReference type="PROSITE" id="PS00108">
    <property type="entry name" value="PROTEIN_KINASE_ST"/>
    <property type="match status" value="1"/>
</dbReference>
<evidence type="ECO:0000259" key="10">
    <source>
        <dbReference type="PROSITE" id="PS50011"/>
    </source>
</evidence>
<keyword evidence="9" id="KW-1133">Transmembrane helix</keyword>
<dbReference type="InterPro" id="IPR008271">
    <property type="entry name" value="Ser/Thr_kinase_AS"/>
</dbReference>
<accession>A0A0F0L249</accession>
<feature type="compositionally biased region" description="Low complexity" evidence="8">
    <location>
        <begin position="470"/>
        <end position="486"/>
    </location>
</feature>
<keyword evidence="4 7" id="KW-0547">Nucleotide-binding</keyword>